<keyword evidence="1" id="KW-0732">Signal</keyword>
<proteinExistence type="predicted"/>
<feature type="chain" id="PRO_5045253706" evidence="1">
    <location>
        <begin position="26"/>
        <end position="343"/>
    </location>
</feature>
<keyword evidence="4" id="KW-1185">Reference proteome</keyword>
<dbReference type="PANTHER" id="PTHR38591">
    <property type="entry name" value="HYDROLASE"/>
    <property type="match status" value="1"/>
</dbReference>
<accession>A0ABU4DND9</accession>
<dbReference type="EMBL" id="JAPMIV010000005">
    <property type="protein sequence ID" value="MDV6373953.1"/>
    <property type="molecule type" value="Genomic_DNA"/>
</dbReference>
<feature type="domain" description="AttH" evidence="2">
    <location>
        <begin position="45"/>
        <end position="198"/>
    </location>
</feature>
<evidence type="ECO:0000313" key="3">
    <source>
        <dbReference type="EMBL" id="MDV6373953.1"/>
    </source>
</evidence>
<dbReference type="SUPFAM" id="SSF159245">
    <property type="entry name" value="AttH-like"/>
    <property type="match status" value="1"/>
</dbReference>
<dbReference type="InterPro" id="IPR010791">
    <property type="entry name" value="AttH_dom"/>
</dbReference>
<dbReference type="Gene3D" id="2.40.370.10">
    <property type="entry name" value="AttH-like domain"/>
    <property type="match status" value="2"/>
</dbReference>
<comment type="caution">
    <text evidence="3">The sequence shown here is derived from an EMBL/GenBank/DDBJ whole genome shotgun (WGS) entry which is preliminary data.</text>
</comment>
<name>A0ABU4DND9_9DEIO</name>
<protein>
    <submittedName>
        <fullName evidence="3">Carotenoid 1,2-hydratase</fullName>
    </submittedName>
</protein>
<dbReference type="RefSeq" id="WP_317639268.1">
    <property type="nucleotide sequence ID" value="NZ_JAPMIV010000005.1"/>
</dbReference>
<organism evidence="3 4">
    <name type="scientific">Deinococcus arenicola</name>
    <dbReference type="NCBI Taxonomy" id="2994950"/>
    <lineage>
        <taxon>Bacteria</taxon>
        <taxon>Thermotogati</taxon>
        <taxon>Deinococcota</taxon>
        <taxon>Deinococci</taxon>
        <taxon>Deinococcales</taxon>
        <taxon>Deinococcaceae</taxon>
        <taxon>Deinococcus</taxon>
    </lineage>
</organism>
<dbReference type="Pfam" id="PF07143">
    <property type="entry name" value="CrtC"/>
    <property type="match status" value="1"/>
</dbReference>
<feature type="signal peptide" evidence="1">
    <location>
        <begin position="1"/>
        <end position="25"/>
    </location>
</feature>
<reference evidence="3 4" key="1">
    <citation type="submission" date="2022-11" db="EMBL/GenBank/DDBJ databases">
        <title>Deinococcus ZS9-10, Low Temperature and Draught-tolerating, UV-resistant Bacteria from Continental Antarctica.</title>
        <authorList>
            <person name="Cheng L."/>
        </authorList>
    </citation>
    <scope>NUCLEOTIDE SEQUENCE [LARGE SCALE GENOMIC DNA]</scope>
    <source>
        <strain evidence="3 4">ZS9-10</strain>
    </source>
</reference>
<sequence length="343" mass="36784">MKKPHLILAALTGSLLFTACLPAPMAFDPASIPAADDLGARNSGTEWWYVSGVLPDSGLAFHWAQFKVNYRGLPYHASHIAVTDLRNNKLYFVENGDQSATFGFPPLSLSQGDWKLVQAAGGGNGKGAPFKLTAGPLDLTLTPAKNAVVHPPGYSGTPETGRMYYQSVTRLDVGGTIQVGTETRPASGQVWLDHQWGDQQPGSAARWDWFGLHLSDGSDLMLYRVKNAKNEVVQVAASHVSAEGVAREVKDVTMTPGRVWTSPSGREYTLGWQVTGENLALDLTPLRDDQELLSKTTSVAYWEGPVRGTGMLAGQAITASGMGEFVGGVLKKEEGGAFTIPLR</sequence>
<evidence type="ECO:0000313" key="4">
    <source>
        <dbReference type="Proteomes" id="UP001276150"/>
    </source>
</evidence>
<gene>
    <name evidence="3" type="ORF">ORD21_04995</name>
</gene>
<evidence type="ECO:0000256" key="1">
    <source>
        <dbReference type="SAM" id="SignalP"/>
    </source>
</evidence>
<evidence type="ECO:0000259" key="2">
    <source>
        <dbReference type="Pfam" id="PF07143"/>
    </source>
</evidence>
<dbReference type="Pfam" id="PF17186">
    <property type="entry name" value="Lipocalin_9"/>
    <property type="match status" value="1"/>
</dbReference>
<dbReference type="PROSITE" id="PS51257">
    <property type="entry name" value="PROKAR_LIPOPROTEIN"/>
    <property type="match status" value="1"/>
</dbReference>
<dbReference type="PANTHER" id="PTHR38591:SF1">
    <property type="entry name" value="BLL1000 PROTEIN"/>
    <property type="match status" value="1"/>
</dbReference>
<dbReference type="Proteomes" id="UP001276150">
    <property type="component" value="Unassembled WGS sequence"/>
</dbReference>
<dbReference type="InterPro" id="IPR023374">
    <property type="entry name" value="AttH-like_dom_sf"/>
</dbReference>